<comment type="caution">
    <text evidence="3">The sequence shown here is derived from an EMBL/GenBank/DDBJ whole genome shotgun (WGS) entry which is preliminary data.</text>
</comment>
<feature type="signal peptide" evidence="2">
    <location>
        <begin position="1"/>
        <end position="19"/>
    </location>
</feature>
<dbReference type="AlphaFoldDB" id="A0AB34J8V3"/>
<keyword evidence="2" id="KW-0732">Signal</keyword>
<dbReference type="Proteomes" id="UP001515480">
    <property type="component" value="Unassembled WGS sequence"/>
</dbReference>
<evidence type="ECO:0000313" key="3">
    <source>
        <dbReference type="EMBL" id="KAL1514981.1"/>
    </source>
</evidence>
<gene>
    <name evidence="3" type="ORF">AB1Y20_004056</name>
</gene>
<keyword evidence="4" id="KW-1185">Reference proteome</keyword>
<accession>A0AB34J8V3</accession>
<feature type="region of interest" description="Disordered" evidence="1">
    <location>
        <begin position="159"/>
        <end position="189"/>
    </location>
</feature>
<feature type="chain" id="PRO_5044207193" evidence="2">
    <location>
        <begin position="20"/>
        <end position="189"/>
    </location>
</feature>
<sequence length="189" mass="21455">MRLAATTLLCTCLLAAARTAQEKEEMQKAIRMKTSSQLKRIFEELGIEHKGLDKEGLRKKAYKENALARWEERHPEKKSPPRRASGGGMPDYGGKPPEGMDPQEWERLMAQMRGDFSFEKDPEKRRILEKLKRKGMSFGGASDMDIEQLRNMEKMMDGIQMGGMGDLPKTRDAPSPGDEDIPDDDKIEL</sequence>
<feature type="compositionally biased region" description="Acidic residues" evidence="1">
    <location>
        <begin position="177"/>
        <end position="189"/>
    </location>
</feature>
<feature type="compositionally biased region" description="Basic and acidic residues" evidence="1">
    <location>
        <begin position="69"/>
        <end position="79"/>
    </location>
</feature>
<reference evidence="3 4" key="1">
    <citation type="journal article" date="2024" name="Science">
        <title>Giant polyketide synthase enzymes in the biosynthesis of giant marine polyether toxins.</title>
        <authorList>
            <person name="Fallon T.R."/>
            <person name="Shende V.V."/>
            <person name="Wierzbicki I.H."/>
            <person name="Pendleton A.L."/>
            <person name="Watervoot N.F."/>
            <person name="Auber R.P."/>
            <person name="Gonzalez D.J."/>
            <person name="Wisecaver J.H."/>
            <person name="Moore B.S."/>
        </authorList>
    </citation>
    <scope>NUCLEOTIDE SEQUENCE [LARGE SCALE GENOMIC DNA]</scope>
    <source>
        <strain evidence="3 4">12B1</strain>
    </source>
</reference>
<dbReference type="EMBL" id="JBGBPQ010000012">
    <property type="protein sequence ID" value="KAL1514981.1"/>
    <property type="molecule type" value="Genomic_DNA"/>
</dbReference>
<protein>
    <submittedName>
        <fullName evidence="3">Uncharacterized protein</fullName>
    </submittedName>
</protein>
<evidence type="ECO:0000256" key="2">
    <source>
        <dbReference type="SAM" id="SignalP"/>
    </source>
</evidence>
<evidence type="ECO:0000256" key="1">
    <source>
        <dbReference type="SAM" id="MobiDB-lite"/>
    </source>
</evidence>
<evidence type="ECO:0000313" key="4">
    <source>
        <dbReference type="Proteomes" id="UP001515480"/>
    </source>
</evidence>
<name>A0AB34J8V3_PRYPA</name>
<organism evidence="3 4">
    <name type="scientific">Prymnesium parvum</name>
    <name type="common">Toxic golden alga</name>
    <dbReference type="NCBI Taxonomy" id="97485"/>
    <lineage>
        <taxon>Eukaryota</taxon>
        <taxon>Haptista</taxon>
        <taxon>Haptophyta</taxon>
        <taxon>Prymnesiophyceae</taxon>
        <taxon>Prymnesiales</taxon>
        <taxon>Prymnesiaceae</taxon>
        <taxon>Prymnesium</taxon>
    </lineage>
</organism>
<feature type="region of interest" description="Disordered" evidence="1">
    <location>
        <begin position="67"/>
        <end position="103"/>
    </location>
</feature>
<proteinExistence type="predicted"/>